<comment type="caution">
    <text evidence="2">The sequence shown here is derived from an EMBL/GenBank/DDBJ whole genome shotgun (WGS) entry which is preliminary data.</text>
</comment>
<dbReference type="EMBL" id="JAEPBG010000002">
    <property type="protein sequence ID" value="MBK4734169.1"/>
    <property type="molecule type" value="Genomic_DNA"/>
</dbReference>
<dbReference type="RefSeq" id="WP_200590938.1">
    <property type="nucleotide sequence ID" value="NZ_JAEPBG010000002.1"/>
</dbReference>
<dbReference type="Pfam" id="PF14023">
    <property type="entry name" value="Bestrophin-like"/>
    <property type="match status" value="1"/>
</dbReference>
<dbReference type="InterPro" id="IPR025333">
    <property type="entry name" value="DUF4239"/>
</dbReference>
<evidence type="ECO:0000313" key="3">
    <source>
        <dbReference type="Proteomes" id="UP000622890"/>
    </source>
</evidence>
<reference evidence="2" key="1">
    <citation type="submission" date="2021-01" db="EMBL/GenBank/DDBJ databases">
        <title>Genome sequence of strain Noviherbaspirillum sp. DKR-6.</title>
        <authorList>
            <person name="Chaudhary D.K."/>
        </authorList>
    </citation>
    <scope>NUCLEOTIDE SEQUENCE</scope>
    <source>
        <strain evidence="2">DKR-6</strain>
    </source>
</reference>
<feature type="transmembrane region" description="Helical" evidence="1">
    <location>
        <begin position="208"/>
        <end position="227"/>
    </location>
</feature>
<organism evidence="2 3">
    <name type="scientific">Noviherbaspirillum pedocola</name>
    <dbReference type="NCBI Taxonomy" id="2801341"/>
    <lineage>
        <taxon>Bacteria</taxon>
        <taxon>Pseudomonadati</taxon>
        <taxon>Pseudomonadota</taxon>
        <taxon>Betaproteobacteria</taxon>
        <taxon>Burkholderiales</taxon>
        <taxon>Oxalobacteraceae</taxon>
        <taxon>Noviherbaspirillum</taxon>
    </lineage>
</organism>
<feature type="transmembrane region" description="Helical" evidence="1">
    <location>
        <begin position="43"/>
        <end position="61"/>
    </location>
</feature>
<keyword evidence="1" id="KW-1133">Transmembrane helix</keyword>
<evidence type="ECO:0000256" key="1">
    <source>
        <dbReference type="SAM" id="Phobius"/>
    </source>
</evidence>
<sequence>MKPLFVGAIVFVCTFLGAQFGMWLSAALPKHHLDDQSKDSIRVGIGLIATMTALVLGLITASAKSSYDTVETEVRTTATEILTLDRLLARYGPETGAIRVTLKRSIEQRVDAIWPQASSPRAQVDPSASLSAPEALLEQIRALTPYNASQQAIQSRALELCETLLKVRWMVVAQANQSIPLPFLVILLFWLTITFTSIGLFAPKNTTVVAVQFVCALSISSALFLVLELNEPFDGLLKVSAEPMLYALAHINL</sequence>
<evidence type="ECO:0000313" key="2">
    <source>
        <dbReference type="EMBL" id="MBK4734169.1"/>
    </source>
</evidence>
<gene>
    <name evidence="2" type="ORF">JJB74_06060</name>
</gene>
<proteinExistence type="predicted"/>
<name>A0A934W716_9BURK</name>
<accession>A0A934W716</accession>
<feature type="transmembrane region" description="Helical" evidence="1">
    <location>
        <begin position="179"/>
        <end position="202"/>
    </location>
</feature>
<keyword evidence="1" id="KW-0472">Membrane</keyword>
<dbReference type="AlphaFoldDB" id="A0A934W716"/>
<dbReference type="Proteomes" id="UP000622890">
    <property type="component" value="Unassembled WGS sequence"/>
</dbReference>
<protein>
    <submittedName>
        <fullName evidence="2">DUF4239 domain-containing protein</fullName>
    </submittedName>
</protein>
<keyword evidence="1" id="KW-0812">Transmembrane</keyword>
<keyword evidence="3" id="KW-1185">Reference proteome</keyword>